<protein>
    <submittedName>
        <fullName evidence="7">Abc-type multidrug transport system, permease component</fullName>
    </submittedName>
</protein>
<name>A0A0W8EX35_9ZZZZ</name>
<evidence type="ECO:0000256" key="1">
    <source>
        <dbReference type="ARBA" id="ARBA00004141"/>
    </source>
</evidence>
<feature type="transmembrane region" description="Helical" evidence="5">
    <location>
        <begin position="50"/>
        <end position="74"/>
    </location>
</feature>
<feature type="transmembrane region" description="Helical" evidence="5">
    <location>
        <begin position="130"/>
        <end position="152"/>
    </location>
</feature>
<reference evidence="7" key="1">
    <citation type="journal article" date="2015" name="Proc. Natl. Acad. Sci. U.S.A.">
        <title>Networks of energetic and metabolic interactions define dynamics in microbial communities.</title>
        <authorList>
            <person name="Embree M."/>
            <person name="Liu J.K."/>
            <person name="Al-Bassam M.M."/>
            <person name="Zengler K."/>
        </authorList>
    </citation>
    <scope>NUCLEOTIDE SEQUENCE</scope>
</reference>
<dbReference type="InterPro" id="IPR051784">
    <property type="entry name" value="Nod_factor_ABC_transporter"/>
</dbReference>
<feature type="transmembrane region" description="Helical" evidence="5">
    <location>
        <begin position="173"/>
        <end position="196"/>
    </location>
</feature>
<evidence type="ECO:0000256" key="2">
    <source>
        <dbReference type="ARBA" id="ARBA00022692"/>
    </source>
</evidence>
<dbReference type="GO" id="GO:0043190">
    <property type="term" value="C:ATP-binding cassette (ABC) transporter complex"/>
    <property type="evidence" value="ECO:0007669"/>
    <property type="project" value="InterPro"/>
</dbReference>
<keyword evidence="3 5" id="KW-1133">Transmembrane helix</keyword>
<dbReference type="PANTHER" id="PTHR43229:SF2">
    <property type="entry name" value="NODULATION PROTEIN J"/>
    <property type="match status" value="1"/>
</dbReference>
<dbReference type="InterPro" id="IPR047817">
    <property type="entry name" value="ABC2_TM_bact-type"/>
</dbReference>
<dbReference type="AlphaFoldDB" id="A0A0W8EX35"/>
<dbReference type="PRINTS" id="PR00164">
    <property type="entry name" value="ABC2TRNSPORT"/>
</dbReference>
<comment type="subcellular location">
    <subcellularLocation>
        <location evidence="1">Membrane</location>
        <topology evidence="1">Multi-pass membrane protein</topology>
    </subcellularLocation>
</comment>
<evidence type="ECO:0000256" key="3">
    <source>
        <dbReference type="ARBA" id="ARBA00022989"/>
    </source>
</evidence>
<dbReference type="InterPro" id="IPR000412">
    <property type="entry name" value="ABC_2_transport"/>
</dbReference>
<dbReference type="EMBL" id="LNQE01001721">
    <property type="protein sequence ID" value="KUG13192.1"/>
    <property type="molecule type" value="Genomic_DNA"/>
</dbReference>
<dbReference type="PIRSF" id="PIRSF006648">
    <property type="entry name" value="DrrB"/>
    <property type="match status" value="1"/>
</dbReference>
<evidence type="ECO:0000259" key="6">
    <source>
        <dbReference type="PROSITE" id="PS51012"/>
    </source>
</evidence>
<accession>A0A0W8EX35</accession>
<dbReference type="Pfam" id="PF01061">
    <property type="entry name" value="ABC2_membrane"/>
    <property type="match status" value="1"/>
</dbReference>
<sequence length="248" mass="27227">MDWGLFLRSIRVITEKNMRIYYVKGPVVVFGLLFPLIMFLTFFIGRDLDLVLFFPGFLGMMLFFTASSVGPLITPWEKREKTYERLVSLPVILESIIIGDMMAGALFGIAITTVVFGVSAVLFQLPLLNVALLFAGLGLGSITFAALGSLLASPTTDNPSNIMMLSSLVRLPLIFISGIFIPLGQLTGWFFILTSLSPLTYLVDLFHAALNGDAVYPPWVDMLVLVAVILLFAGATKIIQQRNLVKGI</sequence>
<feature type="transmembrane region" description="Helical" evidence="5">
    <location>
        <begin position="216"/>
        <end position="236"/>
    </location>
</feature>
<dbReference type="InterPro" id="IPR013525">
    <property type="entry name" value="ABC2_TM"/>
</dbReference>
<evidence type="ECO:0000256" key="4">
    <source>
        <dbReference type="ARBA" id="ARBA00023136"/>
    </source>
</evidence>
<dbReference type="GO" id="GO:0140359">
    <property type="term" value="F:ABC-type transporter activity"/>
    <property type="evidence" value="ECO:0007669"/>
    <property type="project" value="InterPro"/>
</dbReference>
<feature type="transmembrane region" description="Helical" evidence="5">
    <location>
        <begin position="86"/>
        <end position="118"/>
    </location>
</feature>
<dbReference type="PANTHER" id="PTHR43229">
    <property type="entry name" value="NODULATION PROTEIN J"/>
    <property type="match status" value="1"/>
</dbReference>
<keyword evidence="2 5" id="KW-0812">Transmembrane</keyword>
<feature type="transmembrane region" description="Helical" evidence="5">
    <location>
        <begin position="21"/>
        <end position="44"/>
    </location>
</feature>
<dbReference type="PROSITE" id="PS51012">
    <property type="entry name" value="ABC_TM2"/>
    <property type="match status" value="1"/>
</dbReference>
<evidence type="ECO:0000313" key="7">
    <source>
        <dbReference type="EMBL" id="KUG13192.1"/>
    </source>
</evidence>
<keyword evidence="4 5" id="KW-0472">Membrane</keyword>
<proteinExistence type="predicted"/>
<organism evidence="7">
    <name type="scientific">hydrocarbon metagenome</name>
    <dbReference type="NCBI Taxonomy" id="938273"/>
    <lineage>
        <taxon>unclassified sequences</taxon>
        <taxon>metagenomes</taxon>
        <taxon>ecological metagenomes</taxon>
    </lineage>
</organism>
<feature type="domain" description="ABC transmembrane type-2" evidence="6">
    <location>
        <begin position="18"/>
        <end position="243"/>
    </location>
</feature>
<comment type="caution">
    <text evidence="7">The sequence shown here is derived from an EMBL/GenBank/DDBJ whole genome shotgun (WGS) entry which is preliminary data.</text>
</comment>
<gene>
    <name evidence="7" type="ORF">ASZ90_016404</name>
</gene>
<evidence type="ECO:0000256" key="5">
    <source>
        <dbReference type="SAM" id="Phobius"/>
    </source>
</evidence>